<evidence type="ECO:0000256" key="2">
    <source>
        <dbReference type="ARBA" id="ARBA00022763"/>
    </source>
</evidence>
<dbReference type="NCBIfam" id="NF002003">
    <property type="entry name" value="PRK00802.1-3"/>
    <property type="match status" value="1"/>
</dbReference>
<dbReference type="SUPFAM" id="SSF50486">
    <property type="entry name" value="FMT C-terminal domain-like"/>
    <property type="match status" value="1"/>
</dbReference>
<evidence type="ECO:0000256" key="4">
    <source>
        <dbReference type="ARBA" id="ARBA00023204"/>
    </source>
</evidence>
<proteinExistence type="inferred from homology"/>
<dbReference type="InterPro" id="IPR003180">
    <property type="entry name" value="MPG"/>
</dbReference>
<comment type="similarity">
    <text evidence="1 5">Belongs to the DNA glycosylase MPG family.</text>
</comment>
<keyword evidence="3 5" id="KW-0378">Hydrolase</keyword>
<protein>
    <recommendedName>
        <fullName evidence="5">Putative 3-methyladenine DNA glycosylase</fullName>
        <ecNumber evidence="5">3.2.2.-</ecNumber>
    </recommendedName>
</protein>
<dbReference type="HAMAP" id="MF_00527">
    <property type="entry name" value="3MGH"/>
    <property type="match status" value="1"/>
</dbReference>
<dbReference type="Pfam" id="PF02245">
    <property type="entry name" value="Pur_DNA_glyco"/>
    <property type="match status" value="1"/>
</dbReference>
<dbReference type="RefSeq" id="WP_345407805.1">
    <property type="nucleotide sequence ID" value="NZ_BAABHG010000024.1"/>
</dbReference>
<evidence type="ECO:0000256" key="1">
    <source>
        <dbReference type="ARBA" id="ARBA00009232"/>
    </source>
</evidence>
<evidence type="ECO:0000256" key="3">
    <source>
        <dbReference type="ARBA" id="ARBA00022801"/>
    </source>
</evidence>
<evidence type="ECO:0000313" key="6">
    <source>
        <dbReference type="EMBL" id="MFD2465378.1"/>
    </source>
</evidence>
<dbReference type="PANTHER" id="PTHR10429:SF0">
    <property type="entry name" value="DNA-3-METHYLADENINE GLYCOSYLASE"/>
    <property type="match status" value="1"/>
</dbReference>
<accession>A0ABW5GWR4</accession>
<dbReference type="GO" id="GO:0016798">
    <property type="term" value="F:hydrolase activity, acting on glycosyl bonds"/>
    <property type="evidence" value="ECO:0007669"/>
    <property type="project" value="UniProtKB-KW"/>
</dbReference>
<organism evidence="6 7">
    <name type="scientific">Amycolatopsis samaneae</name>
    <dbReference type="NCBI Taxonomy" id="664691"/>
    <lineage>
        <taxon>Bacteria</taxon>
        <taxon>Bacillati</taxon>
        <taxon>Actinomycetota</taxon>
        <taxon>Actinomycetes</taxon>
        <taxon>Pseudonocardiales</taxon>
        <taxon>Pseudonocardiaceae</taxon>
        <taxon>Amycolatopsis</taxon>
    </lineage>
</organism>
<dbReference type="Gene3D" id="3.10.300.10">
    <property type="entry name" value="Methylpurine-DNA glycosylase (MPG)"/>
    <property type="match status" value="1"/>
</dbReference>
<dbReference type="Proteomes" id="UP001597419">
    <property type="component" value="Unassembled WGS sequence"/>
</dbReference>
<dbReference type="EC" id="3.2.2.-" evidence="5"/>
<comment type="caution">
    <text evidence="6">The sequence shown here is derived from an EMBL/GenBank/DDBJ whole genome shotgun (WGS) entry which is preliminary data.</text>
</comment>
<dbReference type="EMBL" id="JBHUKU010000030">
    <property type="protein sequence ID" value="MFD2465378.1"/>
    <property type="molecule type" value="Genomic_DNA"/>
</dbReference>
<evidence type="ECO:0000256" key="5">
    <source>
        <dbReference type="HAMAP-Rule" id="MF_00527"/>
    </source>
</evidence>
<keyword evidence="4 5" id="KW-0234">DNA repair</keyword>
<reference evidence="7" key="1">
    <citation type="journal article" date="2019" name="Int. J. Syst. Evol. Microbiol.">
        <title>The Global Catalogue of Microorganisms (GCM) 10K type strain sequencing project: providing services to taxonomists for standard genome sequencing and annotation.</title>
        <authorList>
            <consortium name="The Broad Institute Genomics Platform"/>
            <consortium name="The Broad Institute Genome Sequencing Center for Infectious Disease"/>
            <person name="Wu L."/>
            <person name="Ma J."/>
        </authorList>
    </citation>
    <scope>NUCLEOTIDE SEQUENCE [LARGE SCALE GENOMIC DNA]</scope>
    <source>
        <strain evidence="7">CGMCC 4.7643</strain>
    </source>
</reference>
<dbReference type="InterPro" id="IPR036995">
    <property type="entry name" value="MPG_sf"/>
</dbReference>
<keyword evidence="6" id="KW-0326">Glycosidase</keyword>
<dbReference type="NCBIfam" id="TIGR00567">
    <property type="entry name" value="3mg"/>
    <property type="match status" value="1"/>
</dbReference>
<gene>
    <name evidence="6" type="ORF">ACFSYJ_42630</name>
</gene>
<name>A0ABW5GWR4_9PSEU</name>
<dbReference type="InterPro" id="IPR011034">
    <property type="entry name" value="Formyl_transferase-like_C_sf"/>
</dbReference>
<dbReference type="PANTHER" id="PTHR10429">
    <property type="entry name" value="DNA-3-METHYLADENINE GLYCOSYLASE"/>
    <property type="match status" value="1"/>
</dbReference>
<keyword evidence="2 5" id="KW-0227">DNA damage</keyword>
<dbReference type="CDD" id="cd00540">
    <property type="entry name" value="AAG"/>
    <property type="match status" value="1"/>
</dbReference>
<evidence type="ECO:0000313" key="7">
    <source>
        <dbReference type="Proteomes" id="UP001597419"/>
    </source>
</evidence>
<keyword evidence="7" id="KW-1185">Reference proteome</keyword>
<sequence length="224" mass="24057">MAPGEGWRRGHDITAETTTHGRIFTRAELALDPVDLAELLLGAVIESTGPDGTVAVRLVEVEAYRGLDDPASHCYRGRTPRNAVMWGPAGHLYVYFVYGMHFCANVVGTEDGQPGAVLLRAGEIVSGADLARARKPAARGSGEFAKGPAILTSVLGIDREQNGVDLTDPASPVRLLTGERVPADDVRTGPRVGVAMAMETPWRFWIDGSPAVSTYRRGGRKRPR</sequence>